<dbReference type="Gene3D" id="2.70.98.110">
    <property type="entry name" value="Glycosyl hydrolase family 63, N-terminal domain"/>
    <property type="match status" value="1"/>
</dbReference>
<dbReference type="InterPro" id="IPR031335">
    <property type="entry name" value="Glyco_hydro_63_C"/>
</dbReference>
<comment type="caution">
    <text evidence="9">The sequence shown here is derived from an EMBL/GenBank/DDBJ whole genome shotgun (WGS) entry which is preliminary data.</text>
</comment>
<keyword evidence="5" id="KW-0472">Membrane</keyword>
<dbReference type="GO" id="GO:0004573">
    <property type="term" value="F:Glc3Man9GlcNAc2 oligosaccharide glucosidase activity"/>
    <property type="evidence" value="ECO:0007669"/>
    <property type="project" value="UniProtKB-UniRule"/>
</dbReference>
<dbReference type="GO" id="GO:0005789">
    <property type="term" value="C:endoplasmic reticulum membrane"/>
    <property type="evidence" value="ECO:0007669"/>
    <property type="project" value="UniProtKB-SubCell"/>
</dbReference>
<feature type="region of interest" description="Disordered" evidence="6">
    <location>
        <begin position="1"/>
        <end position="42"/>
    </location>
</feature>
<evidence type="ECO:0000313" key="9">
    <source>
        <dbReference type="EMBL" id="TVU36009.1"/>
    </source>
</evidence>
<dbReference type="AlphaFoldDB" id="A0A5J9VIH8"/>
<dbReference type="InterPro" id="IPR004888">
    <property type="entry name" value="Glycoside_hydrolase_63"/>
</dbReference>
<gene>
    <name evidence="9" type="ORF">EJB05_17919</name>
</gene>
<dbReference type="OrthoDB" id="410058at2759"/>
<comment type="pathway">
    <text evidence="1">Glycan metabolism; N-glycan degradation.</text>
</comment>
<accession>A0A5J9VIH8</accession>
<evidence type="ECO:0000259" key="7">
    <source>
        <dbReference type="Pfam" id="PF03200"/>
    </source>
</evidence>
<feature type="domain" description="Glycosyl hydrolase family 63 C-terminal" evidence="7">
    <location>
        <begin position="364"/>
        <end position="870"/>
    </location>
</feature>
<dbReference type="FunFam" id="2.70.98.110:FF:000002">
    <property type="entry name" value="Mannosyl-oligosaccharide glucosidase GCS1"/>
    <property type="match status" value="1"/>
</dbReference>
<name>A0A5J9VIH8_9POAL</name>
<keyword evidence="10" id="KW-1185">Reference proteome</keyword>
<comment type="function">
    <text evidence="5">Cleaves the distal alpha 1,2-linked glucose residue from the Glc(3)Man(9)GlcNAc(2) oligosaccharide precursor.</text>
</comment>
<dbReference type="EC" id="3.2.1.106" evidence="5"/>
<evidence type="ECO:0000313" key="10">
    <source>
        <dbReference type="Proteomes" id="UP000324897"/>
    </source>
</evidence>
<keyword evidence="4 5" id="KW-0326">Glycosidase</keyword>
<evidence type="ECO:0000256" key="5">
    <source>
        <dbReference type="RuleBase" id="RU368089"/>
    </source>
</evidence>
<dbReference type="GO" id="GO:0009311">
    <property type="term" value="P:oligosaccharide metabolic process"/>
    <property type="evidence" value="ECO:0007669"/>
    <property type="project" value="UniProtKB-UniRule"/>
</dbReference>
<evidence type="ECO:0000259" key="8">
    <source>
        <dbReference type="Pfam" id="PF16923"/>
    </source>
</evidence>
<dbReference type="EMBL" id="RWGY01000009">
    <property type="protein sequence ID" value="TVU36009.1"/>
    <property type="molecule type" value="Genomic_DNA"/>
</dbReference>
<comment type="subcellular location">
    <subcellularLocation>
        <location evidence="5">Endoplasmic reticulum membrane</location>
        <topology evidence="5">Single-pass type II membrane protein</topology>
    </subcellularLocation>
</comment>
<dbReference type="FunFam" id="1.50.10.10:FF:000009">
    <property type="entry name" value="mannosyl-oligosaccharide glucosidase"/>
    <property type="match status" value="1"/>
</dbReference>
<evidence type="ECO:0000256" key="2">
    <source>
        <dbReference type="ARBA" id="ARBA00010833"/>
    </source>
</evidence>
<dbReference type="Gramene" id="TVU36009">
    <property type="protein sequence ID" value="TVU36009"/>
    <property type="gene ID" value="EJB05_17919"/>
</dbReference>
<comment type="similarity">
    <text evidence="2 5">Belongs to the glycosyl hydrolase 63 family.</text>
</comment>
<dbReference type="InterPro" id="IPR038518">
    <property type="entry name" value="Glyco_hydro_63N_sf"/>
</dbReference>
<dbReference type="GO" id="GO:0006487">
    <property type="term" value="P:protein N-linked glycosylation"/>
    <property type="evidence" value="ECO:0007669"/>
    <property type="project" value="UniProtKB-UniRule"/>
</dbReference>
<protein>
    <recommendedName>
        <fullName evidence="5">Mannosyl-oligosaccharide glucosidase</fullName>
        <ecNumber evidence="5">3.2.1.106</ecNumber>
    </recommendedName>
</protein>
<feature type="compositionally biased region" description="Low complexity" evidence="6">
    <location>
        <begin position="7"/>
        <end position="17"/>
    </location>
</feature>
<feature type="domain" description="Glycosyl hydrolase family 63 N-terminal" evidence="8">
    <location>
        <begin position="121"/>
        <end position="287"/>
    </location>
</feature>
<dbReference type="InterPro" id="IPR012341">
    <property type="entry name" value="6hp_glycosidase-like_sf"/>
</dbReference>
<evidence type="ECO:0000256" key="6">
    <source>
        <dbReference type="SAM" id="MobiDB-lite"/>
    </source>
</evidence>
<dbReference type="PANTHER" id="PTHR10412:SF20">
    <property type="entry name" value="MANNOSYL-OLIGOSACCHARIDE GLUCOSIDASE GCS1"/>
    <property type="match status" value="1"/>
</dbReference>
<comment type="catalytic activity">
    <reaction evidence="5">
        <text>N(4)-(alpha-D-Glc-(1-&gt;2)-alpha-D-Glc-(1-&gt;3)-alpha-D-Glc-(1-&gt;3)-alpha-D-Man-(1-&gt;2)-alpha-D-Man-(1-&gt;2)-alpha-D-Man-(1-&gt;3)-[alpha-D-Man-(1-&gt;2)-alpha-D-Man-(1-&gt;3)-[alpha-D-Man-(1-&gt;2)-alpha-D-Man-(1-&gt;6)]-alpha-D-Man-(1-&gt;6)]-beta-D-Man-(1-&gt;4)-beta-D-GlcNAc-(1-&gt;4)-beta-D-GlcNAc)-L-asparaginyl-[protein] + H2O = N(4)-(alpha-D-Glc-(1-&gt;3)-alpha-D-Glc-(1-&gt;3)-alpha-D-Man-(1-&gt;2)-alpha-D-Man-(1-&gt;2)-alpha-D-Man-(1-&gt;3)-[alpha-D-Man-(1-&gt;2)-alpha-D-Man-(1-&gt;3)-[alpha-D-Man-(1-&gt;2)-alpha-D-Man-(1-&gt;6)]-alpha-D-Man-(1-&gt;6)]-beta-D-Man-(1-&gt;4)-beta-D-GlcNAc-(1-&gt;4)-beta-D-GlcNAc)-L-asparaginyl-[protein] + beta-D-glucose</text>
        <dbReference type="Rhea" id="RHEA:55988"/>
        <dbReference type="Rhea" id="RHEA-COMP:12806"/>
        <dbReference type="Rhea" id="RHEA-COMP:14355"/>
        <dbReference type="ChEBI" id="CHEBI:15377"/>
        <dbReference type="ChEBI" id="CHEBI:15903"/>
        <dbReference type="ChEBI" id="CHEBI:59082"/>
        <dbReference type="ChEBI" id="CHEBI:132537"/>
        <dbReference type="EC" id="3.2.1.106"/>
    </reaction>
</comment>
<dbReference type="Gene3D" id="1.50.10.10">
    <property type="match status" value="1"/>
</dbReference>
<keyword evidence="5" id="KW-1133">Transmembrane helix</keyword>
<organism evidence="9 10">
    <name type="scientific">Eragrostis curvula</name>
    <name type="common">weeping love grass</name>
    <dbReference type="NCBI Taxonomy" id="38414"/>
    <lineage>
        <taxon>Eukaryota</taxon>
        <taxon>Viridiplantae</taxon>
        <taxon>Streptophyta</taxon>
        <taxon>Embryophyta</taxon>
        <taxon>Tracheophyta</taxon>
        <taxon>Spermatophyta</taxon>
        <taxon>Magnoliopsida</taxon>
        <taxon>Liliopsida</taxon>
        <taxon>Poales</taxon>
        <taxon>Poaceae</taxon>
        <taxon>PACMAD clade</taxon>
        <taxon>Chloridoideae</taxon>
        <taxon>Eragrostideae</taxon>
        <taxon>Eragrostidinae</taxon>
        <taxon>Eragrostis</taxon>
    </lineage>
</organism>
<dbReference type="SUPFAM" id="SSF48208">
    <property type="entry name" value="Six-hairpin glycosidases"/>
    <property type="match status" value="1"/>
</dbReference>
<feature type="transmembrane region" description="Helical" evidence="5">
    <location>
        <begin position="59"/>
        <end position="82"/>
    </location>
</feature>
<evidence type="ECO:0000256" key="1">
    <source>
        <dbReference type="ARBA" id="ARBA00004740"/>
    </source>
</evidence>
<evidence type="ECO:0000256" key="3">
    <source>
        <dbReference type="ARBA" id="ARBA00022801"/>
    </source>
</evidence>
<dbReference type="Pfam" id="PF16923">
    <property type="entry name" value="Glyco_hydro_63N"/>
    <property type="match status" value="1"/>
</dbReference>
<dbReference type="InterPro" id="IPR008928">
    <property type="entry name" value="6-hairpin_glycosidase_sf"/>
</dbReference>
<sequence length="877" mass="99360">MTGGGSSSSRRPVAAARSRGRLSVSEPEPDARRAAAAARRRARGDHGPLRLMDLSPRALMLLGIASVALVSVAFVAYTGGWWQEAEGEGSATLRTVMRSVTPLPAPRMMDLPQFQSNHKESLYWGTYRPNVYLGIRARTPLSLIAGLMWIGLKNGQYFLRHVCQDSDELSTYGWTAHNGRDYGRQVLVDHGLLLTTSFLKEKGEGSGFGGDWAVRLDTKNERSSVSEAQESTTHLFFYIAEESGKSITMGSGEASSRGPVHLASGSHEEIGDWEVYLRSEDNFEIYRAGFKSNSMHNLSDLVQQAVATNAMQTGNLNLPDVTEDSSNIMVYQVSVKSAAKIDIVFLSGATSKNPMIEERISKLTGTMLSARLESKQKDFEKRYDQIFKVNDKIDSRDISVGRAALSNLLGGIGYFFGQSKIALPKGFTQKNGDKYIPYWPAALYTAVPSRSFFPRGFLWDEGFHQLVIGRWDVYISMDIIGHWLDLLNLDGWIPREQILGAEALSKVPEEFVLQYPSNGNPPTLFLAIRDLASGILANKFSDEEAEKISTFLERAYIRLNSWFQWFNSTQSGKYKGTFYWHGRDNMTARELNPKDLMFPSTLQTLTSGLDDYPRASHPNDEERHVDLRCWMLLATNCMRSIAEFLKMDNALEKDYHKMSNQLSDFGTLNKLHLDDKVGAYFDYGNHTEKVRLRWFDIKDKDAIRRELLRETLQPPQLQFVPHVGYVSLFPFMMGAIPPKSWVLEKQLDLISNTSILWTDYGLRSLSKTSSIYMKRNTEHDAPYWRGAIWINMNYMILSALHHYAHEEGPYKGRAGELYDKLRSNLIRNIVQNYHDTGFFWENYDQKNKGKGKGARSFTGWTSLVVLMMAESYPTLHR</sequence>
<proteinExistence type="inferred from homology"/>
<keyword evidence="3 5" id="KW-0378">Hydrolase</keyword>
<keyword evidence="5" id="KW-0256">Endoplasmic reticulum</keyword>
<dbReference type="PANTHER" id="PTHR10412">
    <property type="entry name" value="MANNOSYL-OLIGOSACCHARIDE GLUCOSIDASE"/>
    <property type="match status" value="1"/>
</dbReference>
<dbReference type="Pfam" id="PF03200">
    <property type="entry name" value="Glyco_hydro_63"/>
    <property type="match status" value="1"/>
</dbReference>
<reference evidence="9 10" key="1">
    <citation type="journal article" date="2019" name="Sci. Rep.">
        <title>A high-quality genome of Eragrostis curvula grass provides insights into Poaceae evolution and supports new strategies to enhance forage quality.</title>
        <authorList>
            <person name="Carballo J."/>
            <person name="Santos B.A.C.M."/>
            <person name="Zappacosta D."/>
            <person name="Garbus I."/>
            <person name="Selva J.P."/>
            <person name="Gallo C.A."/>
            <person name="Diaz A."/>
            <person name="Albertini E."/>
            <person name="Caccamo M."/>
            <person name="Echenique V."/>
        </authorList>
    </citation>
    <scope>NUCLEOTIDE SEQUENCE [LARGE SCALE GENOMIC DNA]</scope>
    <source>
        <strain evidence="10">cv. Victoria</strain>
        <tissue evidence="9">Leaf</tissue>
    </source>
</reference>
<evidence type="ECO:0000256" key="4">
    <source>
        <dbReference type="ARBA" id="ARBA00023295"/>
    </source>
</evidence>
<keyword evidence="5" id="KW-0812">Transmembrane</keyword>
<dbReference type="InterPro" id="IPR031631">
    <property type="entry name" value="Glyco_hydro_63N"/>
</dbReference>
<dbReference type="Proteomes" id="UP000324897">
    <property type="component" value="Unassembled WGS sequence"/>
</dbReference>